<dbReference type="NCBIfam" id="TIGR03696">
    <property type="entry name" value="Rhs_assc_core"/>
    <property type="match status" value="1"/>
</dbReference>
<evidence type="ECO:0000313" key="9">
    <source>
        <dbReference type="Proteomes" id="UP000478571"/>
    </source>
</evidence>
<evidence type="ECO:0000256" key="4">
    <source>
        <dbReference type="ARBA" id="ARBA00023026"/>
    </source>
</evidence>
<keyword evidence="4" id="KW-0843">Virulence</keyword>
<dbReference type="GO" id="GO:0005576">
    <property type="term" value="C:extracellular region"/>
    <property type="evidence" value="ECO:0007669"/>
    <property type="project" value="UniProtKB-SubCell"/>
</dbReference>
<organism evidence="8 9">
    <name type="scientific">Vibrio tetraodonis subsp. pristinus</name>
    <dbReference type="NCBI Taxonomy" id="2695891"/>
    <lineage>
        <taxon>Bacteria</taxon>
        <taxon>Pseudomonadati</taxon>
        <taxon>Pseudomonadota</taxon>
        <taxon>Gammaproteobacteria</taxon>
        <taxon>Vibrionales</taxon>
        <taxon>Vibrionaceae</taxon>
        <taxon>Vibrio</taxon>
    </lineage>
</organism>
<feature type="region of interest" description="Disordered" evidence="5">
    <location>
        <begin position="1875"/>
        <end position="1908"/>
    </location>
</feature>
<dbReference type="Pfam" id="PF13517">
    <property type="entry name" value="FG-GAP_3"/>
    <property type="match status" value="1"/>
</dbReference>
<gene>
    <name evidence="8" type="ORF">GTG28_07565</name>
</gene>
<dbReference type="Pfam" id="PF12256">
    <property type="entry name" value="TcdB_toxin_midN"/>
    <property type="match status" value="1"/>
</dbReference>
<dbReference type="InterPro" id="IPR006530">
    <property type="entry name" value="YD"/>
</dbReference>
<dbReference type="PANTHER" id="PTHR32305">
    <property type="match status" value="1"/>
</dbReference>
<evidence type="ECO:0000256" key="6">
    <source>
        <dbReference type="SAM" id="SignalP"/>
    </source>
</evidence>
<feature type="signal peptide" evidence="6">
    <location>
        <begin position="1"/>
        <end position="19"/>
    </location>
</feature>
<evidence type="ECO:0000256" key="5">
    <source>
        <dbReference type="SAM" id="MobiDB-lite"/>
    </source>
</evidence>
<dbReference type="SUPFAM" id="SSF69318">
    <property type="entry name" value="Integrin alpha N-terminal domain"/>
    <property type="match status" value="1"/>
</dbReference>
<comment type="subcellular location">
    <subcellularLocation>
        <location evidence="1">Secreted</location>
    </subcellularLocation>
</comment>
<proteinExistence type="predicted"/>
<evidence type="ECO:0000313" key="8">
    <source>
        <dbReference type="EMBL" id="MYM59078.1"/>
    </source>
</evidence>
<feature type="domain" description="Insecticide toxin TcdB middle/N-terminal" evidence="7">
    <location>
        <begin position="591"/>
        <end position="739"/>
    </location>
</feature>
<dbReference type="Pfam" id="PF03534">
    <property type="entry name" value="SpvB"/>
    <property type="match status" value="1"/>
</dbReference>
<dbReference type="InterPro" id="IPR022385">
    <property type="entry name" value="Rhs_assc_core"/>
</dbReference>
<dbReference type="Proteomes" id="UP000478571">
    <property type="component" value="Unassembled WGS sequence"/>
</dbReference>
<evidence type="ECO:0000256" key="2">
    <source>
        <dbReference type="ARBA" id="ARBA00022525"/>
    </source>
</evidence>
<dbReference type="InterPro" id="IPR050708">
    <property type="entry name" value="T6SS_VgrG/RHS"/>
</dbReference>
<evidence type="ECO:0000256" key="3">
    <source>
        <dbReference type="ARBA" id="ARBA00022729"/>
    </source>
</evidence>
<dbReference type="PANTHER" id="PTHR32305:SF15">
    <property type="entry name" value="PROTEIN RHSA-RELATED"/>
    <property type="match status" value="1"/>
</dbReference>
<evidence type="ECO:0000256" key="1">
    <source>
        <dbReference type="ARBA" id="ARBA00004613"/>
    </source>
</evidence>
<evidence type="ECO:0000259" key="7">
    <source>
        <dbReference type="Pfam" id="PF12256"/>
    </source>
</evidence>
<dbReference type="EMBL" id="WWEU01000002">
    <property type="protein sequence ID" value="MYM59078.1"/>
    <property type="molecule type" value="Genomic_DNA"/>
</dbReference>
<dbReference type="GO" id="GO:0005737">
    <property type="term" value="C:cytoplasm"/>
    <property type="evidence" value="ECO:0007669"/>
    <property type="project" value="InterPro"/>
</dbReference>
<dbReference type="InterPro" id="IPR031325">
    <property type="entry name" value="RHS_repeat"/>
</dbReference>
<dbReference type="InterPro" id="IPR022045">
    <property type="entry name" value="TcdB_toxin_mid/N"/>
</dbReference>
<keyword evidence="3 6" id="KW-0732">Signal</keyword>
<name>A0A6L8LSN9_9VIBR</name>
<dbReference type="Pfam" id="PF05593">
    <property type="entry name" value="RHS_repeat"/>
    <property type="match status" value="1"/>
</dbReference>
<dbReference type="InterPro" id="IPR028994">
    <property type="entry name" value="Integrin_alpha_N"/>
</dbReference>
<keyword evidence="9" id="KW-1185">Reference proteome</keyword>
<accession>A0A6L8LSN9</accession>
<comment type="caution">
    <text evidence="8">The sequence shown here is derived from an EMBL/GenBank/DDBJ whole genome shotgun (WGS) entry which is preliminary data.</text>
</comment>
<protein>
    <recommendedName>
        <fullName evidence="7">Insecticide toxin TcdB middle/N-terminal domain-containing protein</fullName>
    </recommendedName>
</protein>
<keyword evidence="2" id="KW-0964">Secreted</keyword>
<reference evidence="8 9" key="1">
    <citation type="submission" date="2020-01" db="EMBL/GenBank/DDBJ databases">
        <title>Draft Genome Sequence of Vibrio sp. strain OCN044, Isolated from a Healthy Coral at Palmyra Atoll.</title>
        <authorList>
            <person name="Videau P."/>
            <person name="Loughran R."/>
            <person name="Esquivel A."/>
            <person name="Deadmond M."/>
            <person name="Paddock B.E."/>
            <person name="Saw J.H."/>
            <person name="Ushijima B."/>
        </authorList>
    </citation>
    <scope>NUCLEOTIDE SEQUENCE [LARGE SCALE GENOMIC DNA]</scope>
    <source>
        <strain evidence="8 9">OCN044</strain>
    </source>
</reference>
<dbReference type="Gene3D" id="2.180.10.10">
    <property type="entry name" value="RHS repeat-associated core"/>
    <property type="match status" value="2"/>
</dbReference>
<dbReference type="RefSeq" id="WP_160928524.1">
    <property type="nucleotide sequence ID" value="NZ_WWEU01000002.1"/>
</dbReference>
<dbReference type="NCBIfam" id="TIGR01643">
    <property type="entry name" value="YD_repeat_2x"/>
    <property type="match status" value="3"/>
</dbReference>
<dbReference type="InterPro" id="IPR013517">
    <property type="entry name" value="FG-GAP"/>
</dbReference>
<feature type="chain" id="PRO_5026909486" description="Insecticide toxin TcdB middle/N-terminal domain-containing protein" evidence="6">
    <location>
        <begin position="20"/>
        <end position="1942"/>
    </location>
</feature>
<sequence>MYRQIVATCLALCSLSALALDKSALKPNLLSLPTGPGSIEGLGESFVPDLNTGTANHEFQFDVPKGRGDTAPQLSLSYNSGLGNGILGLGRRLSVPYIQRQTEKGLPRYQRDGEDKDSFITGLGQELVAVGQGQYRAKFATGFVVYQRLEAGWQALYPDGTQYFFGQSATDTVQSQSGEVFRWHLSKVKHLNGDVTHYHYQSLDDTQQVYLSNIEYSQSGAQSMKVVFEYQARPDELLDYRPSFELLTKQRLSKVTMRVAGQDVRHYQLSYAELTPWRTQSQLTDIAQLDTSGQKTLMTQHFGYTSATPTEKKGYLPTLATAQLSSPSVDFIDLNGDGLADMIDTSNARHRYWLHQGIDQNGEPLWSSRRYMGVNLHANIRSPSIKWADINGDGHSNLVVYDSGRTVYYGIDERGSWAKSGQFYRAGLDLHNPQVRMMDINNDKRTDVVQTVSGYDGIVSSISVKLNIEGHRWSDNISLPFNRSQYITSFTRSQIHIADMNGDGLQDIVYATNGELTYFPNRGLEGFGRAVKFDRMPANLFQDSAIHLADMNGDGLSDVLYIVGNNVRLMLNQGMQNGRFRLANHVRFKGKRDMREEAVRFVDINGNGSTDIVWYSRGYRKGSYSYIELFNGEQPNQLKTIDNGIGGHTTLSYQSIAEQQSQSQQSGEPWQYKVPIAMQVVNQVETRDGVSDKAMLTKLSYRNGYYHHADKAFRGFEFTEKREQGDSDATTLVTKHRFHLGMNNEVLAGKPKHVEASNGAGKVFWQDDYTWQARELYQGQDGDTRSVKFAALTQTKHHIIEGGQYSPITLTTQFDYDQHGNKTLERHLGRSDNRWQTAHRTEWQYSGDEPANLAQNKVNYPIEKRIIDDSGTLIYKQRWLYDDESFDASGGSIIGSGLLTAQLEWRDPNQAESARYTVRQRYDQYGNVIAKFDPMWGEEPGHARYFAYDDTFHAFASQETIDTGSARLTTKASYDHRFGVMTRVTDMNGHPTELDYDDFGRLTAIARPGDSLSAPTLSYRYGVKHALANGSINWIHTQQRGDKTGTSINTRRYYDGLSRLRMTRKQSKTGVDVLDSVDYSARGFEVNRYLPYSASGFAYQPQADQAKTQIRYDALGRALRLTHPTTSDEAVASYRLNEYRPLAIWRQNESQTSSLVGQGKLLEYDGLANKASPLGNLRQVNEMVGVDAQGEETGAQTYVTRYDFDLLGNFTRLTDSLNNQRIMDYDSLSNLRYVSDPNRGEHWSFYDAQGKVTAVRDGRNQEQHFVYDGASRVTHTYYKSLTPEDVTEPPSRAGAQLAHQYQYDSAVDAAQTNLAGQVARIVDESGESRFGYDARGRQVLHQRKVTGDGIKTPFYQIRQTFDSADRLTKHTYADGSTLSYAYDASGKLASIADVVDRIEYHPSGQISALDFSNGVTTQREFDARHRLVEQTSSTPTMTFERRHYGYGPDSNLTTIEDARSDADKGALATQLATDIAKLNQSASFVYDAYSRLTGADYGAQRFQYRYDPIGNMLSKNLVNNGHAKLTSFLYGGSDDNNGREGYQAEFAAGPNAVTSNGESLGYDKVGNRLFDGTRLYHWNADNRLVGIDTDHGRAQYGYDFDGQRRYKKVSLKDGKASQVVYLDSLNEIRDGKLVKYVELNGRKVASSNKAGAKFSPEQFYLNDHIGSTSLVLNKQAKAISAQRFAPFGDRLALFGKSGATPYGFTGKEQDDESDLGYFSHRYLGHASAQFITPDPVFVKNERFENPQHWSPYSYAANNPIRYTDPSGEIPVDTVWDGLNIVYDIGKISFGYVTNNPVMVNQGAADLACDTAAILIPYAPAGSTKVARLSSDVAEAGKRVEVSLSRHPEAAKHIQDAQAAGHPKTLTIDRANAPANRKASLKGVPTKKGLDRDEYPPAMFKEGGSGASVRHISPRDNRGAGSCIGGQCSGLPDGTRVRIDVVD</sequence>
<dbReference type="InterPro" id="IPR003284">
    <property type="entry name" value="Sal_SpvB"/>
</dbReference>